<name>A0ABW4HNF1_9BACI</name>
<evidence type="ECO:0000313" key="3">
    <source>
        <dbReference type="Proteomes" id="UP001597221"/>
    </source>
</evidence>
<feature type="transmembrane region" description="Helical" evidence="1">
    <location>
        <begin position="7"/>
        <end position="26"/>
    </location>
</feature>
<organism evidence="2 3">
    <name type="scientific">Oceanobacillus luteolus</name>
    <dbReference type="NCBI Taxonomy" id="1274358"/>
    <lineage>
        <taxon>Bacteria</taxon>
        <taxon>Bacillati</taxon>
        <taxon>Bacillota</taxon>
        <taxon>Bacilli</taxon>
        <taxon>Bacillales</taxon>
        <taxon>Bacillaceae</taxon>
        <taxon>Oceanobacillus</taxon>
    </lineage>
</organism>
<keyword evidence="1" id="KW-1133">Transmembrane helix</keyword>
<dbReference type="Proteomes" id="UP001597221">
    <property type="component" value="Unassembled WGS sequence"/>
</dbReference>
<evidence type="ECO:0000313" key="2">
    <source>
        <dbReference type="EMBL" id="MFD1606622.1"/>
    </source>
</evidence>
<evidence type="ECO:0008006" key="4">
    <source>
        <dbReference type="Google" id="ProtNLM"/>
    </source>
</evidence>
<feature type="transmembrane region" description="Helical" evidence="1">
    <location>
        <begin position="38"/>
        <end position="62"/>
    </location>
</feature>
<sequence length="71" mass="8294">MAKGLKIMFYWSFVFPILVTFFRISFDVLLGNEIVWMSHIAFFLATIFAGLIFGGPLNFLIFKYYAKKRVS</sequence>
<keyword evidence="1" id="KW-0812">Transmembrane</keyword>
<comment type="caution">
    <text evidence="2">The sequence shown here is derived from an EMBL/GenBank/DDBJ whole genome shotgun (WGS) entry which is preliminary data.</text>
</comment>
<gene>
    <name evidence="2" type="ORF">ACFSBH_02955</name>
</gene>
<accession>A0ABW4HNF1</accession>
<reference evidence="3" key="1">
    <citation type="journal article" date="2019" name="Int. J. Syst. Evol. Microbiol.">
        <title>The Global Catalogue of Microorganisms (GCM) 10K type strain sequencing project: providing services to taxonomists for standard genome sequencing and annotation.</title>
        <authorList>
            <consortium name="The Broad Institute Genomics Platform"/>
            <consortium name="The Broad Institute Genome Sequencing Center for Infectious Disease"/>
            <person name="Wu L."/>
            <person name="Ma J."/>
        </authorList>
    </citation>
    <scope>NUCLEOTIDE SEQUENCE [LARGE SCALE GENOMIC DNA]</scope>
    <source>
        <strain evidence="3">CGMCC 1.12376</strain>
    </source>
</reference>
<protein>
    <recommendedName>
        <fullName evidence="4">DUF2627 domain-containing protein</fullName>
    </recommendedName>
</protein>
<evidence type="ECO:0000256" key="1">
    <source>
        <dbReference type="SAM" id="Phobius"/>
    </source>
</evidence>
<dbReference type="EMBL" id="JBHUDE010000009">
    <property type="protein sequence ID" value="MFD1606622.1"/>
    <property type="molecule type" value="Genomic_DNA"/>
</dbReference>
<keyword evidence="3" id="KW-1185">Reference proteome</keyword>
<proteinExistence type="predicted"/>
<keyword evidence="1" id="KW-0472">Membrane</keyword>
<dbReference type="RefSeq" id="WP_251512861.1">
    <property type="nucleotide sequence ID" value="NZ_JAMBON010000008.1"/>
</dbReference>